<gene>
    <name evidence="1" type="ORF">HLPR_03640</name>
</gene>
<dbReference type="RefSeq" id="WP_338536383.1">
    <property type="nucleotide sequence ID" value="NZ_AP028654.1"/>
</dbReference>
<dbReference type="KEGG" id="hprf:HLPR_03640"/>
<accession>A0AAU9E457</accession>
<name>A0AAU9E457_9FIRM</name>
<keyword evidence="2" id="KW-1185">Reference proteome</keyword>
<dbReference type="EMBL" id="AP028654">
    <property type="protein sequence ID" value="BEP28033.1"/>
    <property type="molecule type" value="Genomic_DNA"/>
</dbReference>
<dbReference type="AlphaFoldDB" id="A0AAU9E457"/>
<evidence type="ECO:0000313" key="1">
    <source>
        <dbReference type="EMBL" id="BEP28033.1"/>
    </source>
</evidence>
<protein>
    <submittedName>
        <fullName evidence="1">Uncharacterized protein</fullName>
    </submittedName>
</protein>
<evidence type="ECO:0000313" key="2">
    <source>
        <dbReference type="Proteomes" id="UP001321786"/>
    </source>
</evidence>
<sequence>MIKRKNDINEYLKTDKYDMEGIAETLIKDTKDKKIAIEEDKKTLKNQIGTDLRENIPSQLFSVVSSIINMISKIDEVTKHED</sequence>
<reference evidence="1 2" key="1">
    <citation type="submission" date="2023-08" db="EMBL/GenBank/DDBJ databases">
        <title>Helicovermis profunda gen. nov., sp. nov., a novel mesophilic, fermentative bacterium within the Bacillota from a deep-sea hydrothermal vent chimney.</title>
        <authorList>
            <person name="Miyazaki U."/>
            <person name="Mizutani D."/>
            <person name="Hashimoto Y."/>
            <person name="Tame A."/>
            <person name="Sawayama S."/>
            <person name="Miyazaki J."/>
            <person name="Takai K."/>
            <person name="Nakagawa S."/>
        </authorList>
    </citation>
    <scope>NUCLEOTIDE SEQUENCE [LARGE SCALE GENOMIC DNA]</scope>
    <source>
        <strain evidence="1 2">S502</strain>
    </source>
</reference>
<proteinExistence type="predicted"/>
<organism evidence="1 2">
    <name type="scientific">Helicovermis profundi</name>
    <dbReference type="NCBI Taxonomy" id="3065157"/>
    <lineage>
        <taxon>Bacteria</taxon>
        <taxon>Bacillati</taxon>
        <taxon>Bacillota</taxon>
        <taxon>Clostridia</taxon>
        <taxon>Helicovermis</taxon>
    </lineage>
</organism>
<dbReference type="Proteomes" id="UP001321786">
    <property type="component" value="Chromosome"/>
</dbReference>